<accession>A0A4Y7ILI1</accession>
<dbReference type="AlphaFoldDB" id="A0A4Y7ILI1"/>
<feature type="chain" id="PRO_5021246864" description="Expansin-like EG45 domain-containing protein" evidence="1">
    <location>
        <begin position="27"/>
        <end position="114"/>
    </location>
</feature>
<dbReference type="Gramene" id="RZC48308">
    <property type="protein sequence ID" value="RZC48308"/>
    <property type="gene ID" value="C5167_041261"/>
</dbReference>
<evidence type="ECO:0000256" key="1">
    <source>
        <dbReference type="SAM" id="SignalP"/>
    </source>
</evidence>
<keyword evidence="1" id="KW-0732">Signal</keyword>
<keyword evidence="3" id="KW-1185">Reference proteome</keyword>
<dbReference type="Proteomes" id="UP000316621">
    <property type="component" value="Chromosome 1"/>
</dbReference>
<sequence length="114" mass="12540">MAAAKISLFLGCIIASILIQSMGSYAALPHVCTGYAGYVPHNWGNDCGGTAVVTSYQDYAYQTCSSWCLISMVHVNPEIEVRCAQIHYEEETGKHCLSFQNPTTELHSFQIAKF</sequence>
<feature type="signal peptide" evidence="1">
    <location>
        <begin position="1"/>
        <end position="26"/>
    </location>
</feature>
<organism evidence="2 3">
    <name type="scientific">Papaver somniferum</name>
    <name type="common">Opium poppy</name>
    <dbReference type="NCBI Taxonomy" id="3469"/>
    <lineage>
        <taxon>Eukaryota</taxon>
        <taxon>Viridiplantae</taxon>
        <taxon>Streptophyta</taxon>
        <taxon>Embryophyta</taxon>
        <taxon>Tracheophyta</taxon>
        <taxon>Spermatophyta</taxon>
        <taxon>Magnoliopsida</taxon>
        <taxon>Ranunculales</taxon>
        <taxon>Papaveraceae</taxon>
        <taxon>Papaveroideae</taxon>
        <taxon>Papaver</taxon>
    </lineage>
</organism>
<protein>
    <recommendedName>
        <fullName evidence="4">Expansin-like EG45 domain-containing protein</fullName>
    </recommendedName>
</protein>
<dbReference type="EMBL" id="CM010715">
    <property type="protein sequence ID" value="RZC48308.1"/>
    <property type="molecule type" value="Genomic_DNA"/>
</dbReference>
<reference evidence="2 3" key="1">
    <citation type="journal article" date="2018" name="Science">
        <title>The opium poppy genome and morphinan production.</title>
        <authorList>
            <person name="Guo L."/>
            <person name="Winzer T."/>
            <person name="Yang X."/>
            <person name="Li Y."/>
            <person name="Ning Z."/>
            <person name="He Z."/>
            <person name="Teodor R."/>
            <person name="Lu Y."/>
            <person name="Bowser T.A."/>
            <person name="Graham I.A."/>
            <person name="Ye K."/>
        </authorList>
    </citation>
    <scope>NUCLEOTIDE SEQUENCE [LARGE SCALE GENOMIC DNA]</scope>
    <source>
        <strain evidence="3">cv. HN1</strain>
        <tissue evidence="2">Leaves</tissue>
    </source>
</reference>
<proteinExistence type="predicted"/>
<evidence type="ECO:0000313" key="3">
    <source>
        <dbReference type="Proteomes" id="UP000316621"/>
    </source>
</evidence>
<evidence type="ECO:0000313" key="2">
    <source>
        <dbReference type="EMBL" id="RZC48308.1"/>
    </source>
</evidence>
<name>A0A4Y7ILI1_PAPSO</name>
<gene>
    <name evidence="2" type="ORF">C5167_041261</name>
</gene>
<evidence type="ECO:0008006" key="4">
    <source>
        <dbReference type="Google" id="ProtNLM"/>
    </source>
</evidence>